<feature type="region of interest" description="Disordered" evidence="1">
    <location>
        <begin position="1609"/>
        <end position="1675"/>
    </location>
</feature>
<organism evidence="2 3">
    <name type="scientific">Endozoicomonas euniceicola</name>
    <dbReference type="NCBI Taxonomy" id="1234143"/>
    <lineage>
        <taxon>Bacteria</taxon>
        <taxon>Pseudomonadati</taxon>
        <taxon>Pseudomonadota</taxon>
        <taxon>Gammaproteobacteria</taxon>
        <taxon>Oceanospirillales</taxon>
        <taxon>Endozoicomonadaceae</taxon>
        <taxon>Endozoicomonas</taxon>
    </lineage>
</organism>
<keyword evidence="3" id="KW-1185">Reference proteome</keyword>
<feature type="region of interest" description="Disordered" evidence="1">
    <location>
        <begin position="506"/>
        <end position="567"/>
    </location>
</feature>
<evidence type="ECO:0000313" key="2">
    <source>
        <dbReference type="EMBL" id="UYM14454.1"/>
    </source>
</evidence>
<dbReference type="Proteomes" id="UP001163255">
    <property type="component" value="Chromosome"/>
</dbReference>
<proteinExistence type="predicted"/>
<evidence type="ECO:0000313" key="3">
    <source>
        <dbReference type="Proteomes" id="UP001163255"/>
    </source>
</evidence>
<accession>A0ABY6GPV8</accession>
<sequence length="2670" mass="301369">MLVFFTILLLIWEARGSISHASDSSGGSEPGTSGFSFLNVYAGFKGNNFHLKLGSHYQVLRGIGTPEKLYHFFRYQWWSNLHWFLISKLLPPSAIPYPSFSNGLPSISRAFGDAPDCNPYPVIMDHPLLSHRLSVQTRCIDNQPVWQITASPMTSAIEQETVNGESLSVWLSLWKRLNDTNTSTLFLRPWRERQHNHLQAIVCQAEPFPDKTCQSIFIDVPINNEQPWLLPELAKKEPVSPRGQTCLDSPYLTLVNQAIQCLSKKAHACPDNRWLYRLSDNEWLYKTGIPEPEVKPSPALITGHYFNLWSLEKAYPENDTRPVWSRSSLFIANNDQHRKYHFWGAGDPVLIMQFSDVPYNVQDRYFGLDKPGIGTLMESQYLNLAALFLNALPNTPFNIYQWQGALSAFQSAPVPKSLGDRVREQIQRDPQSLYEFAKQRPGLRDTIKSYLEREFRHHPVNACFSDQAQPPSSADQTIERQQLPYTPNSQQTSPYLSSALLPAAINTASDTPDSSKVRLSETSSSSSSQKKKNNDNINRRNNPRKKQDDDEDDKKPPPVNRLSTLQTTSSRPTFWDHLLHLYREYHLEPETIEPMSDFVQNVLDIHSLEAFKALYSQCMAVNQKQDAECLYPELCGRFNPENSSHMKLVATALNSDLQVIIPIAYGAYQCRASNNQKSLKPEPLRSITAPNIIFLHDDKAVKLSYFTLRNRDFPWLPGFLSSAQLEKKETTWLKSNPVKNTFWQIFPEWRQHVLLCRESLDFDSIESASDALQQALTAPSEFMKSKYWEYLFKVYCHQGLTCYPFDATEGATGTEFYINKNSVGAVIFFWKDAAQRYAPILFPELRALAISPKIKSLTNYLTDFSTDALLIEEGLFVYVIPALLVLAPVIQKTHETVNSVLKTRKALVYGGGSLRKHISNRMASDGLSKIPVTNDIDLAIENSELPEEFSTPLVKQLQSGLPGTLVRSVNLGLKPLQNQQGAVTTEKIIIYINPGRDFTKREDWRIFSMDISSATAKDHFDFNRVEPYQPDSALLIPTLPAMVERLLLDLKLLQSYAGDDKNRRVESTHKRLKILLACDSDQQVQTIIRNALSQEASTFGELPEYLQPFIKPLSNDDESLPEEEEHFPVAMVIHETNKADDKTESLPPPAPPQATQSQTSLAEITEALPATESSKSVKKKKATTKKSTPAIIDLKTAEQQSEAITRWLENMDKHFLDALAQEAQKQPCEPTEESSALPTLPEKVKEVNELAVRLQTGLTKTAEILTGSGARVDISASHPVLTINLATDLNEKQREALKKAALDDHFPYAKLIQALLLLNQKRSEKDPKNTLQIYENAFDLLLPAALAGIPLAYQLLLGLQLDPHHPTGWPQIESVNRLLRNWAARESSTTQITIEGLLCGGFLEQLVQDSDAANLMLIEQGLSKESDLSTRGKDVYNILKALREPDSQKPKALKEARSASPDLLQSIGLLRLLLGKHHEPAPKQFNTELWRYSINFLGLGTTLKKKNRHSHLLLGAPRVMAMSDLTALNEKAAAGGLFKSHQRNAILFEQTGLWERYHRLSQSKDKNSIQDNFASLFNEISTNPVEKVRPGLIRDWTLARSFLLSRARSQATTAAPEPVKPAPEKNTQQQGVEKSAKKEESKRELKQQAEQDTQPGKGVSEQKKDSRKLKKKITGLEKKELQKGVKAIERAVQKAIQKTNSPPLPLSADEDEDQQLSNLINHLDISLVQAIKSMQSPPLSYKQFEGLAKIYSDRMMESENKTDTFQAGYYYFLTALSWLDARMSSDNKTIKLTISPSTHANSEKIIETIKNAKHYNFPYASPLHFLFTYHLTGNHAGITMAGFVSALTGVSQGIELLMETPLASVSLAGLALKWLVQLPNRFQLKLSFDIESGSTADDREYAGIDKDTAASLQLREFLEQLPTKGAVGALDPIIKRINKGFVDSPHLAGKSPEDAFHWSLKAEGNLRILLYLATDREELLKTGSLSENLRHSPEIKVFQYLMLESEADAPETKEFKELTQLLRSKTPPEGKLMTDIAELALYLTGASASAPSLTSFHAMDFADKDRVIASVFGSKPQLMKKAIQLLPELHGGNKITLQYLTVLAHLYLTQQAGGSTKKITQLLRSLVTPSKDMKGLQTKLERKMWIKQPGNAGKTVHTTTAPYDNTPPELGIDSLKNFARGEDVYLIEAIKHAKYVGYEKLVALLSLYEGKFDPESLLMSGWLNCLAGLNLLKAEAQSERSVVLTVSREAALSKAHVHFVKAREAGFPYASYLNALVLMRLNDCYQYSRGQVFKTRRTVIKELIIQQASTRKEGEPIFIEAGNILVDLLPAVMESALLNVRSAAEILIRIFTSEWVNLLQTPQAGWPAEVAKLLLTAPETHDIHFSFSNEGTEIEEVLFSGKSHPDSFEAILLNPLDEVRQEPSLEKRLEAYDALLCRLIYDSDKPDSIKKYLRLIRAFMLENPEVLDTKDVDSSEADHLLTNMLMVGTSRIDYDEKVLSTLPEMPKLATYFDDYFCNLPFFKPFRKKALLAVHRTRSTLIHYYLWAYEVMTQIPNNENDYFWKKIMPQIDIMKSSFVALLATGDLTAMHTEERIAMKNSFQAYKQDINTWLGYFHTASWLKAWRLGQDEQQRARRTTLETLKIDQGIRSRLLPIQHWHEHWSVHNNRNP</sequence>
<evidence type="ECO:0000256" key="1">
    <source>
        <dbReference type="SAM" id="MobiDB-lite"/>
    </source>
</evidence>
<feature type="compositionally biased region" description="Basic and acidic residues" evidence="1">
    <location>
        <begin position="545"/>
        <end position="556"/>
    </location>
</feature>
<dbReference type="RefSeq" id="WP_262595943.1">
    <property type="nucleotide sequence ID" value="NZ_CP103300.1"/>
</dbReference>
<name>A0ABY6GPV8_9GAMM</name>
<feature type="compositionally biased region" description="Basic and acidic residues" evidence="1">
    <location>
        <begin position="1634"/>
        <end position="1649"/>
    </location>
</feature>
<feature type="region of interest" description="Disordered" evidence="1">
    <location>
        <begin position="1138"/>
        <end position="1159"/>
    </location>
</feature>
<protein>
    <submittedName>
        <fullName evidence="2">Uncharacterized protein</fullName>
    </submittedName>
</protein>
<gene>
    <name evidence="2" type="ORF">NX720_16335</name>
</gene>
<dbReference type="EMBL" id="CP103300">
    <property type="protein sequence ID" value="UYM14454.1"/>
    <property type="molecule type" value="Genomic_DNA"/>
</dbReference>
<reference evidence="2" key="1">
    <citation type="submission" date="2022-10" db="EMBL/GenBank/DDBJ databases">
        <title>Completed Genome Sequence of two octocoral isolated bacterium, Endozoicomonas euniceicola EF212T and Endozoicomonas gorgoniicola PS125T.</title>
        <authorList>
            <person name="Chiou Y.-J."/>
            <person name="Chen Y.-H."/>
        </authorList>
    </citation>
    <scope>NUCLEOTIDE SEQUENCE</scope>
    <source>
        <strain evidence="2">EF212</strain>
    </source>
</reference>
<feature type="region of interest" description="Disordered" evidence="1">
    <location>
        <begin position="1167"/>
        <end position="1186"/>
    </location>
</feature>